<dbReference type="PANTHER" id="PTHR32046">
    <property type="entry name" value="G DOMAIN-CONTAINING PROTEIN"/>
    <property type="match status" value="1"/>
</dbReference>
<keyword evidence="2" id="KW-1185">Reference proteome</keyword>
<evidence type="ECO:0000313" key="1">
    <source>
        <dbReference type="EMBL" id="CAD7653879.1"/>
    </source>
</evidence>
<dbReference type="OrthoDB" id="6776768at2759"/>
<name>A0A7R9M6D1_9ACAR</name>
<organism evidence="1">
    <name type="scientific">Oppiella nova</name>
    <dbReference type="NCBI Taxonomy" id="334625"/>
    <lineage>
        <taxon>Eukaryota</taxon>
        <taxon>Metazoa</taxon>
        <taxon>Ecdysozoa</taxon>
        <taxon>Arthropoda</taxon>
        <taxon>Chelicerata</taxon>
        <taxon>Arachnida</taxon>
        <taxon>Acari</taxon>
        <taxon>Acariformes</taxon>
        <taxon>Sarcoptiformes</taxon>
        <taxon>Oribatida</taxon>
        <taxon>Brachypylina</taxon>
        <taxon>Oppioidea</taxon>
        <taxon>Oppiidae</taxon>
        <taxon>Oppiella</taxon>
    </lineage>
</organism>
<dbReference type="AlphaFoldDB" id="A0A7R9M6D1"/>
<sequence>MDEARDGKPICLIPVSFMSAADNILFLFTNARSTQYAPGESGPALRSVIECNRLLERIVSLSPHKVMDTISLNTTKQNVQLLVEPLVETLKTLVTNIVECEKRLSKLPALKGNSQADEYVPKFILNPTQLDEPNMVCTANECCVNKDIPVEMIHDRGEIKRTEADYKELSTKYSHWN</sequence>
<proteinExistence type="predicted"/>
<dbReference type="EMBL" id="CAJPVJ010007208">
    <property type="protein sequence ID" value="CAG2171066.1"/>
    <property type="molecule type" value="Genomic_DNA"/>
</dbReference>
<accession>A0A7R9M6D1</accession>
<protein>
    <submittedName>
        <fullName evidence="1">Uncharacterized protein</fullName>
    </submittedName>
</protein>
<dbReference type="PANTHER" id="PTHR32046:SF11">
    <property type="entry name" value="IMMUNE-ASSOCIATED NUCLEOTIDE-BINDING PROTEIN 10-LIKE"/>
    <property type="match status" value="1"/>
</dbReference>
<evidence type="ECO:0000313" key="2">
    <source>
        <dbReference type="Proteomes" id="UP000728032"/>
    </source>
</evidence>
<dbReference type="EMBL" id="OC922033">
    <property type="protein sequence ID" value="CAD7653879.1"/>
    <property type="molecule type" value="Genomic_DNA"/>
</dbReference>
<dbReference type="Proteomes" id="UP000728032">
    <property type="component" value="Unassembled WGS sequence"/>
</dbReference>
<gene>
    <name evidence="1" type="ORF">ONB1V03_LOCUS10532</name>
</gene>
<reference evidence="1" key="1">
    <citation type="submission" date="2020-11" db="EMBL/GenBank/DDBJ databases">
        <authorList>
            <person name="Tran Van P."/>
        </authorList>
    </citation>
    <scope>NUCLEOTIDE SEQUENCE</scope>
</reference>